<evidence type="ECO:0000256" key="8">
    <source>
        <dbReference type="SAM" id="MobiDB-lite"/>
    </source>
</evidence>
<sequence>MHPPGPSGHDPTEQGRTKDGPPVSASHEQAPARTSQADAADATLSRREERTLEAAQAQRRHARALSTRDLVLSISAPIVLVLLWEISARALIIDPRFFPPPSRILTAGIEMARSGELWMHTGPTLMRLLVGGGLGAISGIAVGLLMGSSRALNAALGPLFSALYPLPKIAIFPILLMIFGPTELPKIIAVFITTFFVMQIAAVSGVWAIDKKLLEAGTAYGATGFDRFRFVVLPGAMPFVFSGLRTATGTAVVVVTAVEFTGASTTGLGYLIWNSWQLFLPEKLYVGLVVIGIIGAVLTSLIVHSEKLLLPWRRSH</sequence>
<feature type="transmembrane region" description="Helical" evidence="7">
    <location>
        <begin position="285"/>
        <end position="304"/>
    </location>
</feature>
<keyword evidence="3" id="KW-1003">Cell membrane</keyword>
<feature type="transmembrane region" description="Helical" evidence="7">
    <location>
        <begin position="187"/>
        <end position="209"/>
    </location>
</feature>
<dbReference type="InterPro" id="IPR000515">
    <property type="entry name" value="MetI-like"/>
</dbReference>
<feature type="region of interest" description="Disordered" evidence="8">
    <location>
        <begin position="1"/>
        <end position="53"/>
    </location>
</feature>
<feature type="compositionally biased region" description="Basic and acidic residues" evidence="8">
    <location>
        <begin position="10"/>
        <end position="19"/>
    </location>
</feature>
<keyword evidence="6 7" id="KW-0472">Membrane</keyword>
<dbReference type="Pfam" id="PF00528">
    <property type="entry name" value="BPD_transp_1"/>
    <property type="match status" value="1"/>
</dbReference>
<feature type="transmembrane region" description="Helical" evidence="7">
    <location>
        <begin position="70"/>
        <end position="92"/>
    </location>
</feature>
<dbReference type="CDD" id="cd06261">
    <property type="entry name" value="TM_PBP2"/>
    <property type="match status" value="1"/>
</dbReference>
<evidence type="ECO:0000256" key="7">
    <source>
        <dbReference type="RuleBase" id="RU363032"/>
    </source>
</evidence>
<dbReference type="SUPFAM" id="SSF161098">
    <property type="entry name" value="MetI-like"/>
    <property type="match status" value="1"/>
</dbReference>
<protein>
    <submittedName>
        <fullName evidence="10">ABC transporter permease</fullName>
    </submittedName>
</protein>
<evidence type="ECO:0000256" key="3">
    <source>
        <dbReference type="ARBA" id="ARBA00022475"/>
    </source>
</evidence>
<name>A0ABR9W0E3_9MICO</name>
<dbReference type="PROSITE" id="PS50928">
    <property type="entry name" value="ABC_TM1"/>
    <property type="match status" value="1"/>
</dbReference>
<accession>A0ABR9W0E3</accession>
<feature type="transmembrane region" description="Helical" evidence="7">
    <location>
        <begin position="159"/>
        <end position="181"/>
    </location>
</feature>
<dbReference type="EMBL" id="JADEYR010000005">
    <property type="protein sequence ID" value="MBE9403924.1"/>
    <property type="molecule type" value="Genomic_DNA"/>
</dbReference>
<comment type="caution">
    <text evidence="10">The sequence shown here is derived from an EMBL/GenBank/DDBJ whole genome shotgun (WGS) entry which is preliminary data.</text>
</comment>
<dbReference type="PANTHER" id="PTHR30151">
    <property type="entry name" value="ALKANE SULFONATE ABC TRANSPORTER-RELATED, MEMBRANE SUBUNIT"/>
    <property type="match status" value="1"/>
</dbReference>
<feature type="transmembrane region" description="Helical" evidence="7">
    <location>
        <begin position="125"/>
        <end position="147"/>
    </location>
</feature>
<dbReference type="InterPro" id="IPR035906">
    <property type="entry name" value="MetI-like_sf"/>
</dbReference>
<evidence type="ECO:0000313" key="10">
    <source>
        <dbReference type="EMBL" id="MBE9403924.1"/>
    </source>
</evidence>
<keyword evidence="11" id="KW-1185">Reference proteome</keyword>
<dbReference type="Proteomes" id="UP000644727">
    <property type="component" value="Unassembled WGS sequence"/>
</dbReference>
<evidence type="ECO:0000256" key="4">
    <source>
        <dbReference type="ARBA" id="ARBA00022692"/>
    </source>
</evidence>
<keyword evidence="2 7" id="KW-0813">Transport</keyword>
<feature type="domain" description="ABC transmembrane type-1" evidence="9">
    <location>
        <begin position="121"/>
        <end position="303"/>
    </location>
</feature>
<evidence type="ECO:0000256" key="6">
    <source>
        <dbReference type="ARBA" id="ARBA00023136"/>
    </source>
</evidence>
<keyword evidence="4 7" id="KW-0812">Transmembrane</keyword>
<keyword evidence="5 7" id="KW-1133">Transmembrane helix</keyword>
<proteinExistence type="inferred from homology"/>
<evidence type="ECO:0000313" key="11">
    <source>
        <dbReference type="Proteomes" id="UP000644727"/>
    </source>
</evidence>
<comment type="subcellular location">
    <subcellularLocation>
        <location evidence="1 7">Cell membrane</location>
        <topology evidence="1 7">Multi-pass membrane protein</topology>
    </subcellularLocation>
</comment>
<organism evidence="10 11">
    <name type="scientific">Brachybacterium epidermidis</name>
    <dbReference type="NCBI Taxonomy" id="2781983"/>
    <lineage>
        <taxon>Bacteria</taxon>
        <taxon>Bacillati</taxon>
        <taxon>Actinomycetota</taxon>
        <taxon>Actinomycetes</taxon>
        <taxon>Micrococcales</taxon>
        <taxon>Dermabacteraceae</taxon>
        <taxon>Brachybacterium</taxon>
    </lineage>
</organism>
<evidence type="ECO:0000259" key="9">
    <source>
        <dbReference type="PROSITE" id="PS50928"/>
    </source>
</evidence>
<evidence type="ECO:0000256" key="1">
    <source>
        <dbReference type="ARBA" id="ARBA00004651"/>
    </source>
</evidence>
<evidence type="ECO:0000256" key="5">
    <source>
        <dbReference type="ARBA" id="ARBA00022989"/>
    </source>
</evidence>
<dbReference type="PANTHER" id="PTHR30151:SF0">
    <property type="entry name" value="ABC TRANSPORTER PERMEASE PROTEIN MJ0413-RELATED"/>
    <property type="match status" value="1"/>
</dbReference>
<evidence type="ECO:0000256" key="2">
    <source>
        <dbReference type="ARBA" id="ARBA00022448"/>
    </source>
</evidence>
<comment type="similarity">
    <text evidence="7">Belongs to the binding-protein-dependent transport system permease family.</text>
</comment>
<gene>
    <name evidence="10" type="ORF">IOE58_06900</name>
</gene>
<reference evidence="10 11" key="1">
    <citation type="submission" date="2020-10" db="EMBL/GenBank/DDBJ databases">
        <title>Draft genome and description of Brachybacterium epidermidis sp nov.</title>
        <authorList>
            <person name="Boxberger M."/>
            <person name="La Scola B."/>
        </authorList>
    </citation>
    <scope>NUCLEOTIDE SEQUENCE [LARGE SCALE GENOMIC DNA]</scope>
    <source>
        <strain evidence="10 11">Marseille-Q2903</strain>
    </source>
</reference>
<feature type="transmembrane region" description="Helical" evidence="7">
    <location>
        <begin position="251"/>
        <end position="273"/>
    </location>
</feature>
<dbReference type="Gene3D" id="1.10.3720.10">
    <property type="entry name" value="MetI-like"/>
    <property type="match status" value="1"/>
</dbReference>